<protein>
    <submittedName>
        <fullName evidence="3">Uncharacterized protein</fullName>
    </submittedName>
</protein>
<dbReference type="WBParaSite" id="jg26202">
    <property type="protein sequence ID" value="jg26202"/>
    <property type="gene ID" value="jg26202"/>
</dbReference>
<feature type="signal peptide" evidence="1">
    <location>
        <begin position="1"/>
        <end position="22"/>
    </location>
</feature>
<accession>A0A915E2C0</accession>
<evidence type="ECO:0000313" key="2">
    <source>
        <dbReference type="Proteomes" id="UP000887574"/>
    </source>
</evidence>
<organism evidence="2 3">
    <name type="scientific">Ditylenchus dipsaci</name>
    <dbReference type="NCBI Taxonomy" id="166011"/>
    <lineage>
        <taxon>Eukaryota</taxon>
        <taxon>Metazoa</taxon>
        <taxon>Ecdysozoa</taxon>
        <taxon>Nematoda</taxon>
        <taxon>Chromadorea</taxon>
        <taxon>Rhabditida</taxon>
        <taxon>Tylenchina</taxon>
        <taxon>Tylenchomorpha</taxon>
        <taxon>Sphaerularioidea</taxon>
        <taxon>Anguinidae</taxon>
        <taxon>Anguininae</taxon>
        <taxon>Ditylenchus</taxon>
    </lineage>
</organism>
<dbReference type="AlphaFoldDB" id="A0A915E2C0"/>
<dbReference type="Proteomes" id="UP000887574">
    <property type="component" value="Unplaced"/>
</dbReference>
<feature type="chain" id="PRO_5037157056" evidence="1">
    <location>
        <begin position="23"/>
        <end position="126"/>
    </location>
</feature>
<evidence type="ECO:0000313" key="3">
    <source>
        <dbReference type="WBParaSite" id="jg26202"/>
    </source>
</evidence>
<reference evidence="3" key="1">
    <citation type="submission" date="2022-11" db="UniProtKB">
        <authorList>
            <consortium name="WormBaseParasite"/>
        </authorList>
    </citation>
    <scope>IDENTIFICATION</scope>
</reference>
<sequence>MSRSILLIGLVALNVGLWQVEATGETQMSVDNTEGLAPGEKLVEVIEPSGQRFKRQWGYGGGYPYGGGYGGYGGGYGGGYPYGGGYEATTADTMVAIATTAAAPNSQLGCKVDNIFDKLVLIIACR</sequence>
<proteinExistence type="predicted"/>
<name>A0A915E2C0_9BILA</name>
<keyword evidence="2" id="KW-1185">Reference proteome</keyword>
<evidence type="ECO:0000256" key="1">
    <source>
        <dbReference type="SAM" id="SignalP"/>
    </source>
</evidence>
<keyword evidence="1" id="KW-0732">Signal</keyword>